<reference evidence="3 4" key="1">
    <citation type="submission" date="2018-06" db="EMBL/GenBank/DDBJ databases">
        <title>Draft genome sequence of hyperthermophilic methanogen Methanothermobacter tenebrarum sp. MCM-B 1447.</title>
        <authorList>
            <person name="Pore S.D."/>
            <person name="Dagar S."/>
            <person name="Dhakephalkar P.K."/>
        </authorList>
    </citation>
    <scope>NUCLEOTIDE SEQUENCE [LARGE SCALE GENOMIC DNA]</scope>
    <source>
        <strain evidence="3 4">MCM B 1447</strain>
    </source>
</reference>
<evidence type="ECO:0000259" key="2">
    <source>
        <dbReference type="Pfam" id="PF13240"/>
    </source>
</evidence>
<accession>A0A328PBW8</accession>
<sequence length="107" mass="11553">MSTKYCSNCGAEIDEKAEICPKCGVRQSGYTAKNPGLAAVLSALWVGLGQIYNGEIAKGILLMIVYAISVLLIFLIIGFVTTPILWIYGIYDAYNTAKKINSGEKVV</sequence>
<comment type="caution">
    <text evidence="3">The sequence shown here is derived from an EMBL/GenBank/DDBJ whole genome shotgun (WGS) entry which is preliminary data.</text>
</comment>
<dbReference type="AlphaFoldDB" id="A0A328PBW8"/>
<organism evidence="3 4">
    <name type="scientific">Methanothermobacter tenebrarum</name>
    <dbReference type="NCBI Taxonomy" id="680118"/>
    <lineage>
        <taxon>Archaea</taxon>
        <taxon>Methanobacteriati</taxon>
        <taxon>Methanobacteriota</taxon>
        <taxon>Methanomada group</taxon>
        <taxon>Methanobacteria</taxon>
        <taxon>Methanobacteriales</taxon>
        <taxon>Methanobacteriaceae</taxon>
        <taxon>Methanothermobacter</taxon>
    </lineage>
</organism>
<keyword evidence="4" id="KW-1185">Reference proteome</keyword>
<dbReference type="RefSeq" id="WP_112093908.1">
    <property type="nucleotide sequence ID" value="NZ_QLOE01000004.1"/>
</dbReference>
<gene>
    <name evidence="3" type="ORF">DPC56_04690</name>
</gene>
<feature type="transmembrane region" description="Helical" evidence="1">
    <location>
        <begin position="60"/>
        <end position="88"/>
    </location>
</feature>
<proteinExistence type="predicted"/>
<evidence type="ECO:0000256" key="1">
    <source>
        <dbReference type="SAM" id="Phobius"/>
    </source>
</evidence>
<dbReference type="EMBL" id="QLOE01000004">
    <property type="protein sequence ID" value="RAO79220.1"/>
    <property type="molecule type" value="Genomic_DNA"/>
</dbReference>
<keyword evidence="1" id="KW-0812">Transmembrane</keyword>
<keyword evidence="1" id="KW-1133">Transmembrane helix</keyword>
<dbReference type="Pfam" id="PF13240">
    <property type="entry name" value="Zn_Ribbon_1"/>
    <property type="match status" value="1"/>
</dbReference>
<dbReference type="Proteomes" id="UP000249782">
    <property type="component" value="Unassembled WGS sequence"/>
</dbReference>
<evidence type="ECO:0000313" key="3">
    <source>
        <dbReference type="EMBL" id="RAO79220.1"/>
    </source>
</evidence>
<name>A0A328PBW8_9EURY</name>
<protein>
    <recommendedName>
        <fullName evidence="2">Zinc-ribbon domain-containing protein</fullName>
    </recommendedName>
</protein>
<feature type="domain" description="Zinc-ribbon" evidence="2">
    <location>
        <begin position="5"/>
        <end position="24"/>
    </location>
</feature>
<dbReference type="InterPro" id="IPR026870">
    <property type="entry name" value="Zinc_ribbon_dom"/>
</dbReference>
<feature type="transmembrane region" description="Helical" evidence="1">
    <location>
        <begin position="36"/>
        <end position="53"/>
    </location>
</feature>
<keyword evidence="1" id="KW-0472">Membrane</keyword>
<evidence type="ECO:0000313" key="4">
    <source>
        <dbReference type="Proteomes" id="UP000249782"/>
    </source>
</evidence>